<evidence type="ECO:0000313" key="3">
    <source>
        <dbReference type="EMBL" id="SPQ00507.1"/>
    </source>
</evidence>
<proteinExistence type="predicted"/>
<name>A0A2U3QGF0_9BACT</name>
<dbReference type="PANTHER" id="PTHR12049">
    <property type="entry name" value="PROTEIN ARGININE METHYLTRANSFERASE NDUFAF7, MITOCHONDRIAL"/>
    <property type="match status" value="1"/>
</dbReference>
<dbReference type="Pfam" id="PF02636">
    <property type="entry name" value="Methyltransf_28"/>
    <property type="match status" value="1"/>
</dbReference>
<keyword evidence="2" id="KW-0808">Transferase</keyword>
<evidence type="ECO:0000256" key="2">
    <source>
        <dbReference type="ARBA" id="ARBA00022679"/>
    </source>
</evidence>
<protein>
    <recommendedName>
        <fullName evidence="5">SAM-dependent methyltransferase</fullName>
    </recommendedName>
</protein>
<organism evidence="3 4">
    <name type="scientific">Candidatus Sulfobium mesophilum</name>
    <dbReference type="NCBI Taxonomy" id="2016548"/>
    <lineage>
        <taxon>Bacteria</taxon>
        <taxon>Pseudomonadati</taxon>
        <taxon>Nitrospirota</taxon>
        <taxon>Nitrospiria</taxon>
        <taxon>Nitrospirales</taxon>
        <taxon>Nitrospiraceae</taxon>
        <taxon>Candidatus Sulfobium</taxon>
    </lineage>
</organism>
<reference evidence="4" key="1">
    <citation type="submission" date="2018-03" db="EMBL/GenBank/DDBJ databases">
        <authorList>
            <person name="Zecchin S."/>
        </authorList>
    </citation>
    <scope>NUCLEOTIDE SEQUENCE [LARGE SCALE GENOMIC DNA]</scope>
</reference>
<evidence type="ECO:0000256" key="1">
    <source>
        <dbReference type="ARBA" id="ARBA00022603"/>
    </source>
</evidence>
<dbReference type="GO" id="GO:0035243">
    <property type="term" value="F:protein-arginine omega-N symmetric methyltransferase activity"/>
    <property type="evidence" value="ECO:0007669"/>
    <property type="project" value="TreeGrafter"/>
</dbReference>
<dbReference type="InterPro" id="IPR038375">
    <property type="entry name" value="NDUFAF7_sf"/>
</dbReference>
<dbReference type="GO" id="GO:0032259">
    <property type="term" value="P:methylation"/>
    <property type="evidence" value="ECO:0007669"/>
    <property type="project" value="UniProtKB-KW"/>
</dbReference>
<dbReference type="SUPFAM" id="SSF53335">
    <property type="entry name" value="S-adenosyl-L-methionine-dependent methyltransferases"/>
    <property type="match status" value="1"/>
</dbReference>
<dbReference type="EMBL" id="OUUY01000071">
    <property type="protein sequence ID" value="SPQ00507.1"/>
    <property type="molecule type" value="Genomic_DNA"/>
</dbReference>
<sequence>MRLSKCLRGNYNFRMSFNDLKRKIIQIVGRKGAITFERFMEMALYDAEFGYYTSGAMRIGREGDFYTSSYLHSAFGAMIGRQIEEFWEFMGKPSEFEVFEMGAGAGYLCKDIIDSLKEREVSASLKFCIIEPVSAIREEQNSVLRDYGGRVKWFSSLGEISGIRGCLLSNELLDAFPVHLIEMKDGLKEVYVSIEEDRLRESPGPISDRAIADYLEEFSVRLAEGYRTEVNLRIKNWLESVAAALDEGFVLTIDYGYTAREYYSEDRNRGTLMCYYRHQAIEDPLVNIGEEDITTHVNFSAVKKWGNEAGFETIGFCGQGAYLTSLGIDEEIKKLSSESKDYLFELARIKKLILPQGMGESHQVMIQYKGKGAPKLRGFTLRNRMKYL</sequence>
<dbReference type="PANTHER" id="PTHR12049:SF7">
    <property type="entry name" value="PROTEIN ARGININE METHYLTRANSFERASE NDUFAF7, MITOCHONDRIAL"/>
    <property type="match status" value="1"/>
</dbReference>
<dbReference type="InterPro" id="IPR029063">
    <property type="entry name" value="SAM-dependent_MTases_sf"/>
</dbReference>
<gene>
    <name evidence="3" type="ORF">NBG4_260002</name>
</gene>
<evidence type="ECO:0000313" key="4">
    <source>
        <dbReference type="Proteomes" id="UP000245125"/>
    </source>
</evidence>
<keyword evidence="4" id="KW-1185">Reference proteome</keyword>
<dbReference type="AlphaFoldDB" id="A0A2U3QGF0"/>
<dbReference type="Gene3D" id="3.40.50.12710">
    <property type="match status" value="1"/>
</dbReference>
<dbReference type="InterPro" id="IPR003788">
    <property type="entry name" value="NDUFAF7"/>
</dbReference>
<accession>A0A2U3QGF0</accession>
<evidence type="ECO:0008006" key="5">
    <source>
        <dbReference type="Google" id="ProtNLM"/>
    </source>
</evidence>
<dbReference type="OrthoDB" id="9794208at2"/>
<keyword evidence="1" id="KW-0489">Methyltransferase</keyword>
<dbReference type="Proteomes" id="UP000245125">
    <property type="component" value="Unassembled WGS sequence"/>
</dbReference>